<organism evidence="1">
    <name type="scientific">Salmonella muenchen</name>
    <dbReference type="NCBI Taxonomy" id="596"/>
    <lineage>
        <taxon>Bacteria</taxon>
        <taxon>Pseudomonadati</taxon>
        <taxon>Pseudomonadota</taxon>
        <taxon>Gammaproteobacteria</taxon>
        <taxon>Enterobacterales</taxon>
        <taxon>Enterobacteriaceae</taxon>
        <taxon>Salmonella</taxon>
    </lineage>
</organism>
<proteinExistence type="predicted"/>
<accession>A0A735G344</accession>
<dbReference type="AlphaFoldDB" id="A0A735G344"/>
<sequence length="328" mass="37501">MKNVKIWFYDNTKIGSDGYVSFTKSIDQKLGMKQVAAITDKFDNASSNKEMFKVLNAKLRSSKKHPLTEKQIENLMNPVKKFFNARDLVITHLEVVDVKGKKFVSAVASRVKRDSLGVVAKILDRRVFWFGCRFEIHALTRDVKITCSTSAGVNPYFAILSEENHHDHGTSFRAGMIKRIESDNVINESDRKKPVSEKRKEQMKAAKETFKAKKAAAKATVKVMEDLKETATEIENELANFEMPEVVEVKEVIEATPAKEEDYFVTAVKNKDYPSLWLLLNNKRDPADVQEWNKYLMTRKGTSVNYYDLMSTKVYDAFANTFIIREAA</sequence>
<dbReference type="EMBL" id="DAASSO010000001">
    <property type="protein sequence ID" value="HAE6846703.1"/>
    <property type="molecule type" value="Genomic_DNA"/>
</dbReference>
<comment type="caution">
    <text evidence="1">The sequence shown here is derived from an EMBL/GenBank/DDBJ whole genome shotgun (WGS) entry which is preliminary data.</text>
</comment>
<protein>
    <submittedName>
        <fullName evidence="1">Uncharacterized protein</fullName>
    </submittedName>
</protein>
<evidence type="ECO:0000313" key="1">
    <source>
        <dbReference type="EMBL" id="HAE6846703.1"/>
    </source>
</evidence>
<reference evidence="1" key="2">
    <citation type="submission" date="2018-07" db="EMBL/GenBank/DDBJ databases">
        <authorList>
            <consortium name="NCBI Pathogen Detection Project"/>
        </authorList>
    </citation>
    <scope>NUCLEOTIDE SEQUENCE</scope>
    <source>
        <strain evidence="1">12-0651</strain>
    </source>
</reference>
<gene>
    <name evidence="1" type="ORF">G4L24_000055</name>
</gene>
<reference evidence="1" key="1">
    <citation type="journal article" date="2018" name="Genome Biol.">
        <title>SKESA: strategic k-mer extension for scrupulous assemblies.</title>
        <authorList>
            <person name="Souvorov A."/>
            <person name="Agarwala R."/>
            <person name="Lipman D.J."/>
        </authorList>
    </citation>
    <scope>NUCLEOTIDE SEQUENCE</scope>
    <source>
        <strain evidence="1">12-0651</strain>
    </source>
</reference>
<name>A0A735G344_SALMU</name>